<dbReference type="PANTHER" id="PTHR11895:SF151">
    <property type="entry name" value="GLUTAMYL-TRNA(GLN) AMIDOTRANSFERASE SUBUNIT A"/>
    <property type="match status" value="1"/>
</dbReference>
<evidence type="ECO:0000259" key="1">
    <source>
        <dbReference type="Pfam" id="PF01425"/>
    </source>
</evidence>
<keyword evidence="2" id="KW-0436">Ligase</keyword>
<dbReference type="Pfam" id="PF01425">
    <property type="entry name" value="Amidase"/>
    <property type="match status" value="1"/>
</dbReference>
<gene>
    <name evidence="2" type="primary">gatA_29</name>
    <name evidence="2" type="ORF">SDC9_135808</name>
</gene>
<dbReference type="SUPFAM" id="SSF75304">
    <property type="entry name" value="Amidase signature (AS) enzymes"/>
    <property type="match status" value="1"/>
</dbReference>
<dbReference type="EC" id="6.3.5.7" evidence="2"/>
<dbReference type="InterPro" id="IPR000120">
    <property type="entry name" value="Amidase"/>
</dbReference>
<feature type="domain" description="Amidase" evidence="1">
    <location>
        <begin position="3"/>
        <end position="137"/>
    </location>
</feature>
<comment type="caution">
    <text evidence="2">The sequence shown here is derived from an EMBL/GenBank/DDBJ whole genome shotgun (WGS) entry which is preliminary data.</text>
</comment>
<dbReference type="InterPro" id="IPR023631">
    <property type="entry name" value="Amidase_dom"/>
</dbReference>
<sequence>MRQEAKDLVATYFASRGAGFGDEVKRRILLGTYVLSSGYYDAYYLRAQKVRTLIRRDFTEAFRQCDLLVTPVAPNVAFKFGEKSSDPLAMYLSDIFTIALNLAGDCGISVPAGLGAESRMPVGVQFIAPALAETRLLQTARAYELARGPFPAIAR</sequence>
<dbReference type="Gene3D" id="3.90.1300.10">
    <property type="entry name" value="Amidase signature (AS) domain"/>
    <property type="match status" value="1"/>
</dbReference>
<dbReference type="AlphaFoldDB" id="A0A645DGW2"/>
<dbReference type="PANTHER" id="PTHR11895">
    <property type="entry name" value="TRANSAMIDASE"/>
    <property type="match status" value="1"/>
</dbReference>
<dbReference type="GO" id="GO:0050567">
    <property type="term" value="F:glutaminyl-tRNA synthase (glutamine-hydrolyzing) activity"/>
    <property type="evidence" value="ECO:0007669"/>
    <property type="project" value="UniProtKB-EC"/>
</dbReference>
<dbReference type="EMBL" id="VSSQ01036274">
    <property type="protein sequence ID" value="MPM88704.1"/>
    <property type="molecule type" value="Genomic_DNA"/>
</dbReference>
<name>A0A645DGW2_9ZZZZ</name>
<dbReference type="GO" id="GO:0016740">
    <property type="term" value="F:transferase activity"/>
    <property type="evidence" value="ECO:0007669"/>
    <property type="project" value="UniProtKB-KW"/>
</dbReference>
<proteinExistence type="predicted"/>
<organism evidence="2">
    <name type="scientific">bioreactor metagenome</name>
    <dbReference type="NCBI Taxonomy" id="1076179"/>
    <lineage>
        <taxon>unclassified sequences</taxon>
        <taxon>metagenomes</taxon>
        <taxon>ecological metagenomes</taxon>
    </lineage>
</organism>
<dbReference type="InterPro" id="IPR036928">
    <property type="entry name" value="AS_sf"/>
</dbReference>
<evidence type="ECO:0000313" key="2">
    <source>
        <dbReference type="EMBL" id="MPM88704.1"/>
    </source>
</evidence>
<protein>
    <submittedName>
        <fullName evidence="2">Glutamyl-tRNA(Gln) amidotransferase subunit A</fullName>
        <ecNumber evidence="2">6.3.5.7</ecNumber>
    </submittedName>
</protein>
<accession>A0A645DGW2</accession>
<keyword evidence="2" id="KW-0808">Transferase</keyword>
<reference evidence="2" key="1">
    <citation type="submission" date="2019-08" db="EMBL/GenBank/DDBJ databases">
        <authorList>
            <person name="Kucharzyk K."/>
            <person name="Murdoch R.W."/>
            <person name="Higgins S."/>
            <person name="Loffler F."/>
        </authorList>
    </citation>
    <scope>NUCLEOTIDE SEQUENCE</scope>
</reference>